<accession>A0A9D1GR46</accession>
<proteinExistence type="predicted"/>
<sequence>MIWIIIAVLLVVFLGLLVLMIRRYQTKKRKNDIARLFVLAAEANNKKEYRLEWMKKEVYDLYFEGDESIYYVKVLDKLTGKEVCINNALKWQIREYGLEQSMHFVEGIEGLMRMDWTPNSSKRQHKLFLIYPNARALLKVINECEMAFIYPDTDVYGTQVINWRLLKDHLEYLDV</sequence>
<evidence type="ECO:0000313" key="1">
    <source>
        <dbReference type="EMBL" id="HIT50152.1"/>
    </source>
</evidence>
<dbReference type="EMBL" id="DVLF01000118">
    <property type="protein sequence ID" value="HIT50152.1"/>
    <property type="molecule type" value="Genomic_DNA"/>
</dbReference>
<dbReference type="AlphaFoldDB" id="A0A9D1GR46"/>
<dbReference type="Proteomes" id="UP000886758">
    <property type="component" value="Unassembled WGS sequence"/>
</dbReference>
<name>A0A9D1GR46_9MOLU</name>
<organism evidence="1 2">
    <name type="scientific">Candidatus Pelethenecus faecipullorum</name>
    <dbReference type="NCBI Taxonomy" id="2840900"/>
    <lineage>
        <taxon>Bacteria</taxon>
        <taxon>Bacillati</taxon>
        <taxon>Mycoplasmatota</taxon>
        <taxon>Mollicutes</taxon>
        <taxon>Candidatus Pelethenecus</taxon>
    </lineage>
</organism>
<reference evidence="1" key="2">
    <citation type="journal article" date="2021" name="PeerJ">
        <title>Extensive microbial diversity within the chicken gut microbiome revealed by metagenomics and culture.</title>
        <authorList>
            <person name="Gilroy R."/>
            <person name="Ravi A."/>
            <person name="Getino M."/>
            <person name="Pursley I."/>
            <person name="Horton D.L."/>
            <person name="Alikhan N.F."/>
            <person name="Baker D."/>
            <person name="Gharbi K."/>
            <person name="Hall N."/>
            <person name="Watson M."/>
            <person name="Adriaenssens E.M."/>
            <person name="Foster-Nyarko E."/>
            <person name="Jarju S."/>
            <person name="Secka A."/>
            <person name="Antonio M."/>
            <person name="Oren A."/>
            <person name="Chaudhuri R.R."/>
            <person name="La Ragione R."/>
            <person name="Hildebrand F."/>
            <person name="Pallen M.J."/>
        </authorList>
    </citation>
    <scope>NUCLEOTIDE SEQUENCE</scope>
    <source>
        <strain evidence="1">ChiW17-6978</strain>
    </source>
</reference>
<evidence type="ECO:0000313" key="2">
    <source>
        <dbReference type="Proteomes" id="UP000886758"/>
    </source>
</evidence>
<comment type="caution">
    <text evidence="1">The sequence shown here is derived from an EMBL/GenBank/DDBJ whole genome shotgun (WGS) entry which is preliminary data.</text>
</comment>
<gene>
    <name evidence="1" type="ORF">IAD46_03905</name>
</gene>
<protein>
    <submittedName>
        <fullName evidence="1">Uncharacterized protein</fullName>
    </submittedName>
</protein>
<reference evidence="1" key="1">
    <citation type="submission" date="2020-10" db="EMBL/GenBank/DDBJ databases">
        <authorList>
            <person name="Gilroy R."/>
        </authorList>
    </citation>
    <scope>NUCLEOTIDE SEQUENCE</scope>
    <source>
        <strain evidence="1">ChiW17-6978</strain>
    </source>
</reference>